<dbReference type="Pfam" id="PF13193">
    <property type="entry name" value="AMP-binding_C"/>
    <property type="match status" value="1"/>
</dbReference>
<proteinExistence type="inferred from homology"/>
<name>A0A814FTI2_9BILA</name>
<dbReference type="PANTHER" id="PTHR43201:SF8">
    <property type="entry name" value="ACYL-COA SYNTHETASE FAMILY MEMBER 3"/>
    <property type="match status" value="1"/>
</dbReference>
<organism evidence="5 6">
    <name type="scientific">Rotaria magnacalcarata</name>
    <dbReference type="NCBI Taxonomy" id="392030"/>
    <lineage>
        <taxon>Eukaryota</taxon>
        <taxon>Metazoa</taxon>
        <taxon>Spiralia</taxon>
        <taxon>Gnathifera</taxon>
        <taxon>Rotifera</taxon>
        <taxon>Eurotatoria</taxon>
        <taxon>Bdelloidea</taxon>
        <taxon>Philodinida</taxon>
        <taxon>Philodinidae</taxon>
        <taxon>Rotaria</taxon>
    </lineage>
</organism>
<dbReference type="EMBL" id="CAJNOV010000104">
    <property type="protein sequence ID" value="CAF0984754.1"/>
    <property type="molecule type" value="Genomic_DNA"/>
</dbReference>
<evidence type="ECO:0000313" key="6">
    <source>
        <dbReference type="Proteomes" id="UP000663855"/>
    </source>
</evidence>
<reference evidence="5" key="1">
    <citation type="submission" date="2021-02" db="EMBL/GenBank/DDBJ databases">
        <authorList>
            <person name="Nowell W R."/>
        </authorList>
    </citation>
    <scope>NUCLEOTIDE SEQUENCE</scope>
</reference>
<dbReference type="Proteomes" id="UP000663855">
    <property type="component" value="Unassembled WGS sequence"/>
</dbReference>
<accession>A0A814FTI2</accession>
<dbReference type="InterPro" id="IPR042099">
    <property type="entry name" value="ANL_N_sf"/>
</dbReference>
<dbReference type="PROSITE" id="PS00455">
    <property type="entry name" value="AMP_BINDING"/>
    <property type="match status" value="1"/>
</dbReference>
<dbReference type="SUPFAM" id="SSF56801">
    <property type="entry name" value="Acetyl-CoA synthetase-like"/>
    <property type="match status" value="1"/>
</dbReference>
<dbReference type="Gene3D" id="3.30.300.30">
    <property type="match status" value="1"/>
</dbReference>
<dbReference type="FunFam" id="3.30.300.30:FF:000008">
    <property type="entry name" value="2,3-dihydroxybenzoate-AMP ligase"/>
    <property type="match status" value="1"/>
</dbReference>
<feature type="domain" description="AMP-dependent synthetase/ligase" evidence="3">
    <location>
        <begin position="25"/>
        <end position="411"/>
    </location>
</feature>
<dbReference type="InterPro" id="IPR045851">
    <property type="entry name" value="AMP-bd_C_sf"/>
</dbReference>
<keyword evidence="2" id="KW-0436">Ligase</keyword>
<dbReference type="PANTHER" id="PTHR43201">
    <property type="entry name" value="ACYL-COA SYNTHETASE"/>
    <property type="match status" value="1"/>
</dbReference>
<protein>
    <submittedName>
        <fullName evidence="5">Uncharacterized protein</fullName>
    </submittedName>
</protein>
<gene>
    <name evidence="5" type="ORF">CJN711_LOCUS1541</name>
</gene>
<dbReference type="GO" id="GO:0006631">
    <property type="term" value="P:fatty acid metabolic process"/>
    <property type="evidence" value="ECO:0007669"/>
    <property type="project" value="TreeGrafter"/>
</dbReference>
<sequence>MLRRRLFELVNQRNLLSLSNRTVYRSALDNPNKIAVIDSNGQYSYSHLLAASVQLRDKLLSVTDDKQKSAHKRIAFLCNPDASFVVAQWTCWLSRAICIPLCKDHPQALLDYYIDDAKCSHLIVSPKYERLLRPLADKFKIPLIILQNKDIELGEKKPYFLLSNQQELDIFSKSTDDALILYTSGTTGKPKGVVHTVTTLRAQMDAMLSAWRLTKNDTVLNVLPLHHVHGMINCVMSPLYAGGTVVMMNKFDAEQTWNHLLNDRNPSVNVFSAVPTIYIKLMEHIKNSSNKDVKKLCSDHIRLFLSGSSALPESIFQKWHELTGFEIVEQFGSSETGRVLSNKLEGNKLAGRVGLPMPDLKVRLVQKDDNNKDKIVAEATYDKVNIFQEEKDGKVQGEVYVKGPTIFKYYFNKEEATRKAFDSEGYYIMGDMAEYDKQNNTFRILGRSSVDIIKSGGYKISSLDIESVILHHPSVNECVVIGVKDLEWGERVTAVVVLQPGKKEQDLTLEQLRDYCKKKLPAYQCPTQLKIVDKLERNAVGKVNKKELNAKLFPPSSNNKN</sequence>
<dbReference type="CDD" id="cd05941">
    <property type="entry name" value="MCS"/>
    <property type="match status" value="1"/>
</dbReference>
<comment type="similarity">
    <text evidence="1">Belongs to the ATP-dependent AMP-binding enzyme family.</text>
</comment>
<dbReference type="Pfam" id="PF00501">
    <property type="entry name" value="AMP-binding"/>
    <property type="match status" value="1"/>
</dbReference>
<evidence type="ECO:0000313" key="5">
    <source>
        <dbReference type="EMBL" id="CAF0984754.1"/>
    </source>
</evidence>
<comment type="caution">
    <text evidence="5">The sequence shown here is derived from an EMBL/GenBank/DDBJ whole genome shotgun (WGS) entry which is preliminary data.</text>
</comment>
<dbReference type="Gene3D" id="3.40.50.12780">
    <property type="entry name" value="N-terminal domain of ligase-like"/>
    <property type="match status" value="1"/>
</dbReference>
<dbReference type="InterPro" id="IPR020845">
    <property type="entry name" value="AMP-binding_CS"/>
</dbReference>
<dbReference type="GO" id="GO:0031956">
    <property type="term" value="F:medium-chain fatty acid-CoA ligase activity"/>
    <property type="evidence" value="ECO:0007669"/>
    <property type="project" value="TreeGrafter"/>
</dbReference>
<dbReference type="InterPro" id="IPR000873">
    <property type="entry name" value="AMP-dep_synth/lig_dom"/>
</dbReference>
<feature type="domain" description="AMP-binding enzyme C-terminal" evidence="4">
    <location>
        <begin position="465"/>
        <end position="542"/>
    </location>
</feature>
<evidence type="ECO:0000256" key="2">
    <source>
        <dbReference type="ARBA" id="ARBA00022598"/>
    </source>
</evidence>
<evidence type="ECO:0000259" key="4">
    <source>
        <dbReference type="Pfam" id="PF13193"/>
    </source>
</evidence>
<dbReference type="AlphaFoldDB" id="A0A814FTI2"/>
<evidence type="ECO:0000259" key="3">
    <source>
        <dbReference type="Pfam" id="PF00501"/>
    </source>
</evidence>
<evidence type="ECO:0000256" key="1">
    <source>
        <dbReference type="ARBA" id="ARBA00006432"/>
    </source>
</evidence>
<dbReference type="InterPro" id="IPR025110">
    <property type="entry name" value="AMP-bd_C"/>
</dbReference>